<organism evidence="8 9">
    <name type="scientific">Micromonas commoda (strain RCC299 / NOUM17 / CCMP2709)</name>
    <name type="common">Picoplanktonic green alga</name>
    <dbReference type="NCBI Taxonomy" id="296587"/>
    <lineage>
        <taxon>Eukaryota</taxon>
        <taxon>Viridiplantae</taxon>
        <taxon>Chlorophyta</taxon>
        <taxon>Mamiellophyceae</taxon>
        <taxon>Mamiellales</taxon>
        <taxon>Mamiellaceae</taxon>
        <taxon>Micromonas</taxon>
    </lineage>
</organism>
<protein>
    <recommendedName>
        <fullName evidence="5">U6 snRNA phosphodiesterase 1</fullName>
    </recommendedName>
    <alternativeName>
        <fullName evidence="6">3'-5' RNA exonuclease USB1</fullName>
    </alternativeName>
</protein>
<dbReference type="GO" id="GO:0000175">
    <property type="term" value="F:3'-5'-RNA exonuclease activity"/>
    <property type="evidence" value="ECO:0007669"/>
    <property type="project" value="TreeGrafter"/>
</dbReference>
<feature type="region of interest" description="Disordered" evidence="7">
    <location>
        <begin position="1"/>
        <end position="66"/>
    </location>
</feature>
<evidence type="ECO:0000256" key="3">
    <source>
        <dbReference type="ARBA" id="ARBA00023239"/>
    </source>
</evidence>
<reference evidence="8 9" key="1">
    <citation type="journal article" date="2009" name="Science">
        <title>Green evolution and dynamic adaptations revealed by genomes of the marine picoeukaryotes Micromonas.</title>
        <authorList>
            <person name="Worden A.Z."/>
            <person name="Lee J.H."/>
            <person name="Mock T."/>
            <person name="Rouze P."/>
            <person name="Simmons M.P."/>
            <person name="Aerts A.L."/>
            <person name="Allen A.E."/>
            <person name="Cuvelier M.L."/>
            <person name="Derelle E."/>
            <person name="Everett M.V."/>
            <person name="Foulon E."/>
            <person name="Grimwood J."/>
            <person name="Gundlach H."/>
            <person name="Henrissat B."/>
            <person name="Napoli C."/>
            <person name="McDonald S.M."/>
            <person name="Parker M.S."/>
            <person name="Rombauts S."/>
            <person name="Salamov A."/>
            <person name="Von Dassow P."/>
            <person name="Badger J.H."/>
            <person name="Coutinho P.M."/>
            <person name="Demir E."/>
            <person name="Dubchak I."/>
            <person name="Gentemann C."/>
            <person name="Eikrem W."/>
            <person name="Gready J.E."/>
            <person name="John U."/>
            <person name="Lanier W."/>
            <person name="Lindquist E.A."/>
            <person name="Lucas S."/>
            <person name="Mayer K.F."/>
            <person name="Moreau H."/>
            <person name="Not F."/>
            <person name="Otillar R."/>
            <person name="Panaud O."/>
            <person name="Pangilinan J."/>
            <person name="Paulsen I."/>
            <person name="Piegu B."/>
            <person name="Poliakov A."/>
            <person name="Robbens S."/>
            <person name="Schmutz J."/>
            <person name="Toulza E."/>
            <person name="Wyss T."/>
            <person name="Zelensky A."/>
            <person name="Zhou K."/>
            <person name="Armbrust E.V."/>
            <person name="Bhattacharya D."/>
            <person name="Goodenough U.W."/>
            <person name="Van de Peer Y."/>
            <person name="Grigoriev I.V."/>
        </authorList>
    </citation>
    <scope>NUCLEOTIDE SEQUENCE [LARGE SCALE GENOMIC DNA]</scope>
    <source>
        <strain evidence="9">RCC299 / NOUM17</strain>
    </source>
</reference>
<dbReference type="Gene3D" id="3.90.1140.10">
    <property type="entry name" value="Cyclic phosphodiesterase"/>
    <property type="match status" value="1"/>
</dbReference>
<gene>
    <name evidence="8" type="ORF">MICPUN_56454</name>
</gene>
<name>C1DZQ7_MICCC</name>
<keyword evidence="4" id="KW-0539">Nucleus</keyword>
<dbReference type="GeneID" id="8241097"/>
<evidence type="ECO:0000313" key="9">
    <source>
        <dbReference type="Proteomes" id="UP000002009"/>
    </source>
</evidence>
<dbReference type="RefSeq" id="XP_002499434.1">
    <property type="nucleotide sequence ID" value="XM_002499388.1"/>
</dbReference>
<dbReference type="PANTHER" id="PTHR13522">
    <property type="entry name" value="U6 SNRNA PHOSPHODIESTERASE 1"/>
    <property type="match status" value="1"/>
</dbReference>
<dbReference type="Proteomes" id="UP000002009">
    <property type="component" value="Chromosome 2"/>
</dbReference>
<dbReference type="InterPro" id="IPR027521">
    <property type="entry name" value="Usb1"/>
</dbReference>
<keyword evidence="9" id="KW-1185">Reference proteome</keyword>
<dbReference type="OrthoDB" id="544844at2759"/>
<evidence type="ECO:0000256" key="5">
    <source>
        <dbReference type="ARBA" id="ARBA00029543"/>
    </source>
</evidence>
<dbReference type="InParanoid" id="C1DZQ7"/>
<evidence type="ECO:0000256" key="2">
    <source>
        <dbReference type="ARBA" id="ARBA00022801"/>
    </source>
</evidence>
<evidence type="ECO:0000256" key="4">
    <source>
        <dbReference type="ARBA" id="ARBA00023242"/>
    </source>
</evidence>
<keyword evidence="3" id="KW-0456">Lyase</keyword>
<sequence length="315" mass="32842">MDALLAAYDSNDDDDDDERIGGRGGDGGDEEEAPRGSPARPATAKRAREDGPDDVDAGATDGSGRVRAFPHVDGNFATHVYVPLALSRSAQWSRARAELGNVLARIAARVPGLRPIGDYGKIGDAATAVSSFVIPDGDLHVSLSHTFPIRAARRDGLFAALRRALSASMTRAWVARVGPNLDVLVNANRTTTFLAMRVADAELSPGTGAGDGDVGGSFAGAYSAVDAVLTRGGYPRFHDDPKPHASVAFAPGDVEAELVEAIKELCFDGAKEENAWNAAVSGITTRCSRVVCKVSGAPGVTVWGRAEGELPPPDI</sequence>
<dbReference type="GO" id="GO:0034477">
    <property type="term" value="P:U6 snRNA 3'-end processing"/>
    <property type="evidence" value="ECO:0007669"/>
    <property type="project" value="InterPro"/>
</dbReference>
<evidence type="ECO:0000256" key="7">
    <source>
        <dbReference type="SAM" id="MobiDB-lite"/>
    </source>
</evidence>
<keyword evidence="1" id="KW-0540">Nuclease</keyword>
<dbReference type="FunCoup" id="C1DZQ7">
    <property type="interactions" value="987"/>
</dbReference>
<dbReference type="Pfam" id="PF09749">
    <property type="entry name" value="HVSL"/>
    <property type="match status" value="1"/>
</dbReference>
<dbReference type="PANTHER" id="PTHR13522:SF3">
    <property type="entry name" value="U6 SNRNA PHOSPHODIESTERASE 1"/>
    <property type="match status" value="1"/>
</dbReference>
<dbReference type="eggNOG" id="KOG3102">
    <property type="taxonomic scope" value="Eukaryota"/>
</dbReference>
<accession>C1DZQ7</accession>
<evidence type="ECO:0000256" key="6">
    <source>
        <dbReference type="ARBA" id="ARBA00030030"/>
    </source>
</evidence>
<dbReference type="AlphaFoldDB" id="C1DZQ7"/>
<dbReference type="STRING" id="296587.C1DZQ7"/>
<keyword evidence="2" id="KW-0378">Hydrolase</keyword>
<dbReference type="OMA" id="WIRIRPP"/>
<evidence type="ECO:0000256" key="1">
    <source>
        <dbReference type="ARBA" id="ARBA00022722"/>
    </source>
</evidence>
<dbReference type="KEGG" id="mis:MICPUN_56454"/>
<dbReference type="GO" id="GO:0005634">
    <property type="term" value="C:nucleus"/>
    <property type="evidence" value="ECO:0007669"/>
    <property type="project" value="TreeGrafter"/>
</dbReference>
<proteinExistence type="predicted"/>
<evidence type="ECO:0000313" key="8">
    <source>
        <dbReference type="EMBL" id="ACO60692.1"/>
    </source>
</evidence>
<dbReference type="GO" id="GO:0016829">
    <property type="term" value="F:lyase activity"/>
    <property type="evidence" value="ECO:0007669"/>
    <property type="project" value="UniProtKB-KW"/>
</dbReference>
<dbReference type="EMBL" id="CP001323">
    <property type="protein sequence ID" value="ACO60692.1"/>
    <property type="molecule type" value="Genomic_DNA"/>
</dbReference>